<feature type="domain" description="DUF4382" evidence="1">
    <location>
        <begin position="41"/>
        <end position="120"/>
    </location>
</feature>
<feature type="non-terminal residue" evidence="2">
    <location>
        <position position="138"/>
    </location>
</feature>
<comment type="caution">
    <text evidence="2">The sequence shown here is derived from an EMBL/GenBank/DDBJ whole genome shotgun (WGS) entry which is preliminary data.</text>
</comment>
<sequence>MKVFLDNWFLPGLLSLMFLLTGCGGGGSSDSTGESGTEESGRLVIGVTDAPGDFSSYTVDVISLTLTKQNGAVVDTLPLNTRIDFAQYTDMTEFVTAATVPSGRYVKADMVVDYSNAEIWVEGESGELLEVPPANILN</sequence>
<name>A0A9E4KB22_9GAMM</name>
<dbReference type="AlphaFoldDB" id="A0A9E4KB22"/>
<organism evidence="2 3">
    <name type="scientific">Candidatus Thiodiazotropha taylori</name>
    <dbReference type="NCBI Taxonomy" id="2792791"/>
    <lineage>
        <taxon>Bacteria</taxon>
        <taxon>Pseudomonadati</taxon>
        <taxon>Pseudomonadota</taxon>
        <taxon>Gammaproteobacteria</taxon>
        <taxon>Chromatiales</taxon>
        <taxon>Sedimenticolaceae</taxon>
        <taxon>Candidatus Thiodiazotropha</taxon>
    </lineage>
</organism>
<dbReference type="Proteomes" id="UP000886667">
    <property type="component" value="Unassembled WGS sequence"/>
</dbReference>
<evidence type="ECO:0000313" key="3">
    <source>
        <dbReference type="Proteomes" id="UP000886667"/>
    </source>
</evidence>
<proteinExistence type="predicted"/>
<dbReference type="EMBL" id="JAEPCM010000183">
    <property type="protein sequence ID" value="MCG7945808.1"/>
    <property type="molecule type" value="Genomic_DNA"/>
</dbReference>
<dbReference type="PROSITE" id="PS51257">
    <property type="entry name" value="PROKAR_LIPOPROTEIN"/>
    <property type="match status" value="1"/>
</dbReference>
<accession>A0A9E4KB22</accession>
<dbReference type="InterPro" id="IPR025491">
    <property type="entry name" value="DUF4382"/>
</dbReference>
<gene>
    <name evidence="2" type="ORF">JAZ07_05605</name>
</gene>
<evidence type="ECO:0000313" key="2">
    <source>
        <dbReference type="EMBL" id="MCG7945808.1"/>
    </source>
</evidence>
<reference evidence="2" key="1">
    <citation type="journal article" date="2021" name="Proc. Natl. Acad. Sci. U.S.A.">
        <title>Global biogeography of chemosynthetic symbionts reveals both localized and globally distributed symbiont groups. .</title>
        <authorList>
            <person name="Osvatic J.T."/>
            <person name="Wilkins L.G.E."/>
            <person name="Leibrecht L."/>
            <person name="Leray M."/>
            <person name="Zauner S."/>
            <person name="Polzin J."/>
            <person name="Camacho Y."/>
            <person name="Gros O."/>
            <person name="van Gils J.A."/>
            <person name="Eisen J.A."/>
            <person name="Petersen J.M."/>
            <person name="Yuen B."/>
        </authorList>
    </citation>
    <scope>NUCLEOTIDE SEQUENCE</scope>
    <source>
        <strain evidence="2">MAGclacostrist064TRANS</strain>
    </source>
</reference>
<dbReference type="Pfam" id="PF14321">
    <property type="entry name" value="DUF4382"/>
    <property type="match status" value="1"/>
</dbReference>
<protein>
    <submittedName>
        <fullName evidence="2">DUF4382 domain-containing protein</fullName>
    </submittedName>
</protein>
<evidence type="ECO:0000259" key="1">
    <source>
        <dbReference type="Pfam" id="PF14321"/>
    </source>
</evidence>